<evidence type="ECO:0000313" key="1">
    <source>
        <dbReference type="EMBL" id="SHH39884.1"/>
    </source>
</evidence>
<sequence>MSDKDKKNEHSGFIDSVIGATTTENVGRYGRASAEYIKGYNGTISNEGDIIKKGLKQVAESKVNPNFEYQNLKQQAGFAAEINYVDKINADNIINRTNIRVSRSNDVGLGNHTQFDILAVDIEGNPILNSDQPLWSAQMKFCGGYQTQEQIQNSSEKLVGKLASEEWDRYRGNKVLVPSEQCELAKKYAQEESEKLLSKANEFHANGNIEKAKILEDKAQKYSQAAKDITDSGITSQEAMFLRENPKLATAKYVAKTAHHSGVEQAKAAAVMSSAISTSRNIVCIMRGEKEVKDALKDVAVDTAAGSSTAYIIGASDTAIRGFMASSKNSVFVNLSKTNLPATIATVGVQVGKSLIRYANGEIDGVQLVEELGEKGTGMFAASWGAAIGTAIFPGVGTAIGGMIGYMTSSAIYGTSMRVLKEEHLSAERTEKIHAITLAAIESMNAQRNELIVSINKFYTNRKRVFKESFDAIDLAIESNDLDKFTEGLNNITLEMGKILQFKNFDEFNNFMLDKNMVLEF</sequence>
<dbReference type="Proteomes" id="UP000184447">
    <property type="component" value="Unassembled WGS sequence"/>
</dbReference>
<accession>A0A1M5SN31</accession>
<protein>
    <submittedName>
        <fullName evidence="1">Uncharacterized protein</fullName>
    </submittedName>
</protein>
<dbReference type="RefSeq" id="WP_073337356.1">
    <property type="nucleotide sequence ID" value="NZ_FQXM01000004.1"/>
</dbReference>
<name>A0A1M5SN31_9CLOT</name>
<proteinExistence type="predicted"/>
<organism evidence="1 2">
    <name type="scientific">Clostridium grantii DSM 8605</name>
    <dbReference type="NCBI Taxonomy" id="1121316"/>
    <lineage>
        <taxon>Bacteria</taxon>
        <taxon>Bacillati</taxon>
        <taxon>Bacillota</taxon>
        <taxon>Clostridia</taxon>
        <taxon>Eubacteriales</taxon>
        <taxon>Clostridiaceae</taxon>
        <taxon>Clostridium</taxon>
    </lineage>
</organism>
<dbReference type="OrthoDB" id="3239452at2"/>
<dbReference type="AlphaFoldDB" id="A0A1M5SN31"/>
<evidence type="ECO:0000313" key="2">
    <source>
        <dbReference type="Proteomes" id="UP000184447"/>
    </source>
</evidence>
<dbReference type="EMBL" id="FQXM01000004">
    <property type="protein sequence ID" value="SHH39884.1"/>
    <property type="molecule type" value="Genomic_DNA"/>
</dbReference>
<dbReference type="STRING" id="1121316.SAMN02745207_01029"/>
<reference evidence="1 2" key="1">
    <citation type="submission" date="2016-11" db="EMBL/GenBank/DDBJ databases">
        <authorList>
            <person name="Jaros S."/>
            <person name="Januszkiewicz K."/>
            <person name="Wedrychowicz H."/>
        </authorList>
    </citation>
    <scope>NUCLEOTIDE SEQUENCE [LARGE SCALE GENOMIC DNA]</scope>
    <source>
        <strain evidence="1 2">DSM 8605</strain>
    </source>
</reference>
<gene>
    <name evidence="1" type="ORF">SAMN02745207_01029</name>
</gene>
<keyword evidence="2" id="KW-1185">Reference proteome</keyword>